<evidence type="ECO:0000313" key="2">
    <source>
        <dbReference type="Proteomes" id="UP000000917"/>
    </source>
</evidence>
<dbReference type="EMBL" id="AY962392">
    <property type="protein sequence ID" value="AAX63608.1"/>
    <property type="molecule type" value="Genomic_DNA"/>
</dbReference>
<organism evidence="1 2">
    <name type="scientific">Aeromonas phage 31</name>
    <dbReference type="NCBI Taxonomy" id="321023"/>
    <lineage>
        <taxon>Viruses</taxon>
        <taxon>Duplodnaviria</taxon>
        <taxon>Heunggongvirae</taxon>
        <taxon>Uroviricota</taxon>
        <taxon>Caudoviricetes</taxon>
        <taxon>Pantevenvirales</taxon>
        <taxon>Straboviridae</taxon>
        <taxon>Biquartavirus</taxon>
        <taxon>Biquartavirus 44RR2</taxon>
    </lineage>
</organism>
<accession>Q56EP2</accession>
<dbReference type="RefSeq" id="YP_238848.1">
    <property type="nucleotide sequence ID" value="NC_007022.1"/>
</dbReference>
<protein>
    <submittedName>
        <fullName evidence="1">PHG31p119nc</fullName>
    </submittedName>
</protein>
<gene>
    <name evidence="1" type="primary">PHG31p119nc</name>
    <name evidence="1" type="ORF">PHG31p119</name>
</gene>
<reference evidence="1 2" key="1">
    <citation type="submission" date="2005-03" db="EMBL/GenBank/DDBJ databases">
        <title>Comparative analysis of the Aeromonas bacteriophage 31 genome.</title>
        <authorList>
            <person name="Nolan J.M."/>
            <person name="Petrov V."/>
            <person name="Bertrand C."/>
            <person name="Krisch H.M."/>
            <person name="Karam J.D."/>
        </authorList>
    </citation>
    <scope>NUCLEOTIDE SEQUENCE [LARGE SCALE GENOMIC DNA]</scope>
</reference>
<proteinExistence type="predicted"/>
<sequence>MDLQTAYSNQKRRALHRGIEWKFTFESWLSWWENTGRINDRGRNKGQYVMCRNNDTGPYSPDNVYCGTHSDNLRDTYNAGNKIAFTAGFLGKSHSIESKLKISINHANTLSPDEIHRRIRLYNSLPKGRGLITNFAKTIGVSHTQARRFIKQFIE</sequence>
<dbReference type="Proteomes" id="UP000000917">
    <property type="component" value="Segment"/>
</dbReference>
<evidence type="ECO:0000313" key="1">
    <source>
        <dbReference type="EMBL" id="AAX63608.1"/>
    </source>
</evidence>
<dbReference type="KEGG" id="vg:3416785"/>
<dbReference type="OrthoDB" id="23174at10239"/>
<name>Q56EP2_9CAUD</name>
<dbReference type="GeneID" id="3416785"/>